<evidence type="ECO:0000256" key="1">
    <source>
        <dbReference type="ARBA" id="ARBA00004117"/>
    </source>
</evidence>
<keyword evidence="10" id="KW-1185">Reference proteome</keyword>
<name>R7RRY8_9CLOT</name>
<accession>R7RRY8</accession>
<keyword evidence="4 6" id="KW-0975">Bacterial flagellum</keyword>
<feature type="domain" description="Flagellar basal-body/hook protein C-terminal" evidence="8">
    <location>
        <begin position="94"/>
        <end position="137"/>
    </location>
</feature>
<dbReference type="eggNOG" id="COG1558">
    <property type="taxonomic scope" value="Bacteria"/>
</dbReference>
<dbReference type="InterPro" id="IPR006299">
    <property type="entry name" value="FlgC"/>
</dbReference>
<dbReference type="PROSITE" id="PS00588">
    <property type="entry name" value="FLAGELLA_BB_ROD"/>
    <property type="match status" value="1"/>
</dbReference>
<evidence type="ECO:0000259" key="7">
    <source>
        <dbReference type="Pfam" id="PF00460"/>
    </source>
</evidence>
<dbReference type="OrthoDB" id="9794148at2"/>
<reference evidence="9" key="1">
    <citation type="submission" date="2013-03" db="EMBL/GenBank/DDBJ databases">
        <title>Draft genome sequence of the hydrogen-ethanol-producing anaerobic alkalithermophilic Caloramator celere.</title>
        <authorList>
            <person name="Ciranna A."/>
            <person name="Larjo A."/>
            <person name="Kivisto A."/>
            <person name="Santala V."/>
            <person name="Roos C."/>
            <person name="Karp M."/>
        </authorList>
    </citation>
    <scope>NUCLEOTIDE SEQUENCE [LARGE SCALE GENOMIC DNA]</scope>
    <source>
        <strain evidence="9">DSM 8682</strain>
    </source>
</reference>
<dbReference type="InterPro" id="IPR010930">
    <property type="entry name" value="Flg_bb/hook_C_dom"/>
</dbReference>
<dbReference type="RefSeq" id="WP_018661723.1">
    <property type="nucleotide sequence ID" value="NZ_HF952018.1"/>
</dbReference>
<dbReference type="NCBIfam" id="TIGR01395">
    <property type="entry name" value="FlgC"/>
    <property type="match status" value="1"/>
</dbReference>
<dbReference type="GO" id="GO:0071978">
    <property type="term" value="P:bacterial-type flagellum-dependent swarming motility"/>
    <property type="evidence" value="ECO:0007669"/>
    <property type="project" value="TreeGrafter"/>
</dbReference>
<evidence type="ECO:0000259" key="8">
    <source>
        <dbReference type="Pfam" id="PF06429"/>
    </source>
</evidence>
<evidence type="ECO:0000256" key="2">
    <source>
        <dbReference type="ARBA" id="ARBA00009677"/>
    </source>
</evidence>
<dbReference type="EMBL" id="CAVN010000093">
    <property type="protein sequence ID" value="CDF58023.1"/>
    <property type="molecule type" value="Genomic_DNA"/>
</dbReference>
<dbReference type="PANTHER" id="PTHR30435:SF2">
    <property type="entry name" value="FLAGELLAR BASAL-BODY ROD PROTEIN FLGC"/>
    <property type="match status" value="1"/>
</dbReference>
<gene>
    <name evidence="9" type="ORF">TCEL_01937</name>
</gene>
<evidence type="ECO:0000256" key="3">
    <source>
        <dbReference type="ARBA" id="ARBA00017941"/>
    </source>
</evidence>
<feature type="domain" description="Flagellar basal body rod protein N-terminal" evidence="7">
    <location>
        <begin position="8"/>
        <end position="35"/>
    </location>
</feature>
<dbReference type="GO" id="GO:0030694">
    <property type="term" value="C:bacterial-type flagellum basal body, rod"/>
    <property type="evidence" value="ECO:0007669"/>
    <property type="project" value="UniProtKB-UniRule"/>
</dbReference>
<keyword evidence="9" id="KW-0282">Flagellum</keyword>
<dbReference type="HOGENOM" id="CLU_123272_0_0_9"/>
<keyword evidence="9" id="KW-0969">Cilium</keyword>
<evidence type="ECO:0000256" key="4">
    <source>
        <dbReference type="ARBA" id="ARBA00023143"/>
    </source>
</evidence>
<dbReference type="PANTHER" id="PTHR30435">
    <property type="entry name" value="FLAGELLAR PROTEIN"/>
    <property type="match status" value="1"/>
</dbReference>
<dbReference type="AlphaFoldDB" id="R7RRY8"/>
<dbReference type="Proteomes" id="UP000014923">
    <property type="component" value="Unassembled WGS sequence"/>
</dbReference>
<dbReference type="InterPro" id="IPR001444">
    <property type="entry name" value="Flag_bb_rod_N"/>
</dbReference>
<comment type="subcellular location">
    <subcellularLocation>
        <location evidence="1 6">Bacterial flagellum basal body</location>
    </subcellularLocation>
</comment>
<comment type="subunit">
    <text evidence="5 6">The basal body constitutes a major portion of the flagellar organelle and consists of four rings (L,P,S, and M) mounted on a central rod. The rod consists of about 26 subunits of FlgG in the distal portion, and FlgB, FlgC and FlgF are thought to build up the proximal portion of the rod with about 6 subunits each.</text>
</comment>
<evidence type="ECO:0000313" key="10">
    <source>
        <dbReference type="Proteomes" id="UP000014923"/>
    </source>
</evidence>
<comment type="caution">
    <text evidence="9">The sequence shown here is derived from an EMBL/GenBank/DDBJ whole genome shotgun (WGS) entry which is preliminary data.</text>
</comment>
<evidence type="ECO:0000256" key="6">
    <source>
        <dbReference type="RuleBase" id="RU362062"/>
    </source>
</evidence>
<dbReference type="Pfam" id="PF06429">
    <property type="entry name" value="Flg_bbr_C"/>
    <property type="match status" value="1"/>
</dbReference>
<dbReference type="InterPro" id="IPR019776">
    <property type="entry name" value="Flagellar_basal_body_rod_CS"/>
</dbReference>
<sequence>MNNIFSGMRISASGLSAERIRMDIISNNIANIETTRTENGGPYKRKIVTFKENLNSSINKLNSKYNGVKVDKITEDNSPFKKVYNPSHPDADKDGYVMMPNVNILNEMVDLITATRAFEANVTAFNSQKQMALKALEIGR</sequence>
<comment type="similarity">
    <text evidence="2">Belongs to the flagella basal body rod proteins family.</text>
</comment>
<evidence type="ECO:0000256" key="5">
    <source>
        <dbReference type="ARBA" id="ARBA00025933"/>
    </source>
</evidence>
<dbReference type="Pfam" id="PF00460">
    <property type="entry name" value="Flg_bb_rod"/>
    <property type="match status" value="1"/>
</dbReference>
<organism evidence="9 10">
    <name type="scientific">Thermobrachium celere DSM 8682</name>
    <dbReference type="NCBI Taxonomy" id="941824"/>
    <lineage>
        <taxon>Bacteria</taxon>
        <taxon>Bacillati</taxon>
        <taxon>Bacillota</taxon>
        <taxon>Clostridia</taxon>
        <taxon>Eubacteriales</taxon>
        <taxon>Clostridiaceae</taxon>
        <taxon>Thermobrachium</taxon>
    </lineage>
</organism>
<evidence type="ECO:0000313" key="9">
    <source>
        <dbReference type="EMBL" id="CDF58023.1"/>
    </source>
</evidence>
<keyword evidence="9" id="KW-0966">Cell projection</keyword>
<protein>
    <recommendedName>
        <fullName evidence="3 6">Flagellar basal-body rod protein FlgC</fullName>
    </recommendedName>
</protein>
<proteinExistence type="inferred from homology"/>